<feature type="compositionally biased region" description="Basic and acidic residues" evidence="1">
    <location>
        <begin position="45"/>
        <end position="56"/>
    </location>
</feature>
<accession>A0A9P7A6X8</accession>
<protein>
    <submittedName>
        <fullName evidence="2">Uncharacterized protein</fullName>
    </submittedName>
</protein>
<evidence type="ECO:0000313" key="2">
    <source>
        <dbReference type="EMBL" id="KAG1783518.1"/>
    </source>
</evidence>
<evidence type="ECO:0000313" key="3">
    <source>
        <dbReference type="Proteomes" id="UP000714275"/>
    </source>
</evidence>
<comment type="caution">
    <text evidence="2">The sequence shown here is derived from an EMBL/GenBank/DDBJ whole genome shotgun (WGS) entry which is preliminary data.</text>
</comment>
<keyword evidence="3" id="KW-1185">Reference proteome</keyword>
<proteinExistence type="predicted"/>
<dbReference type="OrthoDB" id="2537650at2759"/>
<feature type="compositionally biased region" description="Basic and acidic residues" evidence="1">
    <location>
        <begin position="83"/>
        <end position="94"/>
    </location>
</feature>
<feature type="compositionally biased region" description="Acidic residues" evidence="1">
    <location>
        <begin position="243"/>
        <end position="265"/>
    </location>
</feature>
<sequence length="389" mass="42433">MLPSWLSKKSNKPQVLSQPDHPSQTSRSAVELTGHSSQSAIPITDDDHNDVHEHIWDPSAYSALTEQDALRPDPSATSSGVKSLEHSTEPAKFLTPHDDILAELQGYLPSGEPQVAEQQSLRPNALQGSSLNLGSSAVENSLFTPESSPNHEPAKEIMYEPSTGQRLYDYVPMPVRSGADDELWSQLSHILELQSEISKMHVDMENVGLRTSRGHNGPVVPERGGKTGTTRSETGKHRRSDTLEDEEDDDESDEATEGEDSDGNDEVFGKRKREEEFTRLAERFAERKVSIDAVMNKLDNLSSALKTFHALPTPVLDLASSRTNTMSSNAPLGTTDRATGVAPAVTSTTLAPPRLSAHQLVTTIINDSQHVDSPVDMHPTQSILNVGKK</sequence>
<feature type="compositionally biased region" description="Polar residues" evidence="1">
    <location>
        <begin position="116"/>
        <end position="150"/>
    </location>
</feature>
<gene>
    <name evidence="2" type="ORF">EV702DRAFT_1190538</name>
</gene>
<name>A0A9P7A6X8_9AGAM</name>
<feature type="region of interest" description="Disordered" evidence="1">
    <location>
        <begin position="1"/>
        <end position="94"/>
    </location>
</feature>
<organism evidence="2 3">
    <name type="scientific">Suillus placidus</name>
    <dbReference type="NCBI Taxonomy" id="48579"/>
    <lineage>
        <taxon>Eukaryota</taxon>
        <taxon>Fungi</taxon>
        <taxon>Dikarya</taxon>
        <taxon>Basidiomycota</taxon>
        <taxon>Agaricomycotina</taxon>
        <taxon>Agaricomycetes</taxon>
        <taxon>Agaricomycetidae</taxon>
        <taxon>Boletales</taxon>
        <taxon>Suillineae</taxon>
        <taxon>Suillaceae</taxon>
        <taxon>Suillus</taxon>
    </lineage>
</organism>
<feature type="region of interest" description="Disordered" evidence="1">
    <location>
        <begin position="113"/>
        <end position="154"/>
    </location>
</feature>
<dbReference type="EMBL" id="JABBWD010000001">
    <property type="protein sequence ID" value="KAG1783518.1"/>
    <property type="molecule type" value="Genomic_DNA"/>
</dbReference>
<reference evidence="2" key="1">
    <citation type="journal article" date="2020" name="New Phytol.">
        <title>Comparative genomics reveals dynamic genome evolution in host specialist ectomycorrhizal fungi.</title>
        <authorList>
            <person name="Lofgren L.A."/>
            <person name="Nguyen N.H."/>
            <person name="Vilgalys R."/>
            <person name="Ruytinx J."/>
            <person name="Liao H.L."/>
            <person name="Branco S."/>
            <person name="Kuo A."/>
            <person name="LaButti K."/>
            <person name="Lipzen A."/>
            <person name="Andreopoulos W."/>
            <person name="Pangilinan J."/>
            <person name="Riley R."/>
            <person name="Hundley H."/>
            <person name="Na H."/>
            <person name="Barry K."/>
            <person name="Grigoriev I.V."/>
            <person name="Stajich J.E."/>
            <person name="Kennedy P.G."/>
        </authorList>
    </citation>
    <scope>NUCLEOTIDE SEQUENCE</scope>
    <source>
        <strain evidence="2">DOB743</strain>
    </source>
</reference>
<feature type="compositionally biased region" description="Polar residues" evidence="1">
    <location>
        <begin position="12"/>
        <end position="41"/>
    </location>
</feature>
<dbReference type="Proteomes" id="UP000714275">
    <property type="component" value="Unassembled WGS sequence"/>
</dbReference>
<feature type="region of interest" description="Disordered" evidence="1">
    <location>
        <begin position="209"/>
        <end position="270"/>
    </location>
</feature>
<dbReference type="AlphaFoldDB" id="A0A9P7A6X8"/>
<evidence type="ECO:0000256" key="1">
    <source>
        <dbReference type="SAM" id="MobiDB-lite"/>
    </source>
</evidence>